<proteinExistence type="predicted"/>
<protein>
    <submittedName>
        <fullName evidence="2">Uncharacterized protein</fullName>
    </submittedName>
</protein>
<sequence length="120" mass="14288">MQEHESKLKRWMTDEIDIEIDDDDLKHESVLDEFRKQKKRTTFWICVWVYGWGLFGISAILFKTYILEDKTYNEIWALLIILNSLGGYIRYYITIAKLSVQKELKLIQIQIADLAGKLEK</sequence>
<dbReference type="KEGG" id="pcor:KS4_20110"/>
<dbReference type="Proteomes" id="UP000317369">
    <property type="component" value="Chromosome"/>
</dbReference>
<dbReference type="EMBL" id="CP036425">
    <property type="protein sequence ID" value="QDU33951.1"/>
    <property type="molecule type" value="Genomic_DNA"/>
</dbReference>
<feature type="transmembrane region" description="Helical" evidence="1">
    <location>
        <begin position="75"/>
        <end position="93"/>
    </location>
</feature>
<keyword evidence="1" id="KW-0472">Membrane</keyword>
<accession>A0A517YUP2</accession>
<organism evidence="2 3">
    <name type="scientific">Poriferisphaera corsica</name>
    <dbReference type="NCBI Taxonomy" id="2528020"/>
    <lineage>
        <taxon>Bacteria</taxon>
        <taxon>Pseudomonadati</taxon>
        <taxon>Planctomycetota</taxon>
        <taxon>Phycisphaerae</taxon>
        <taxon>Phycisphaerales</taxon>
        <taxon>Phycisphaeraceae</taxon>
        <taxon>Poriferisphaera</taxon>
    </lineage>
</organism>
<dbReference type="RefSeq" id="WP_145077411.1">
    <property type="nucleotide sequence ID" value="NZ_CP036425.1"/>
</dbReference>
<evidence type="ECO:0000256" key="1">
    <source>
        <dbReference type="SAM" id="Phobius"/>
    </source>
</evidence>
<gene>
    <name evidence="2" type="ORF">KS4_20110</name>
</gene>
<keyword evidence="3" id="KW-1185">Reference proteome</keyword>
<dbReference type="AlphaFoldDB" id="A0A517YUP2"/>
<evidence type="ECO:0000313" key="2">
    <source>
        <dbReference type="EMBL" id="QDU33951.1"/>
    </source>
</evidence>
<keyword evidence="1" id="KW-1133">Transmembrane helix</keyword>
<keyword evidence="1" id="KW-0812">Transmembrane</keyword>
<feature type="transmembrane region" description="Helical" evidence="1">
    <location>
        <begin position="43"/>
        <end position="63"/>
    </location>
</feature>
<reference evidence="2 3" key="1">
    <citation type="submission" date="2019-02" db="EMBL/GenBank/DDBJ databases">
        <title>Deep-cultivation of Planctomycetes and their phenomic and genomic characterization uncovers novel biology.</title>
        <authorList>
            <person name="Wiegand S."/>
            <person name="Jogler M."/>
            <person name="Boedeker C."/>
            <person name="Pinto D."/>
            <person name="Vollmers J."/>
            <person name="Rivas-Marin E."/>
            <person name="Kohn T."/>
            <person name="Peeters S.H."/>
            <person name="Heuer A."/>
            <person name="Rast P."/>
            <person name="Oberbeckmann S."/>
            <person name="Bunk B."/>
            <person name="Jeske O."/>
            <person name="Meyerdierks A."/>
            <person name="Storesund J.E."/>
            <person name="Kallscheuer N."/>
            <person name="Luecker S."/>
            <person name="Lage O.M."/>
            <person name="Pohl T."/>
            <person name="Merkel B.J."/>
            <person name="Hornburger P."/>
            <person name="Mueller R.-W."/>
            <person name="Bruemmer F."/>
            <person name="Labrenz M."/>
            <person name="Spormann A.M."/>
            <person name="Op den Camp H."/>
            <person name="Overmann J."/>
            <person name="Amann R."/>
            <person name="Jetten M.S.M."/>
            <person name="Mascher T."/>
            <person name="Medema M.H."/>
            <person name="Devos D.P."/>
            <person name="Kaster A.-K."/>
            <person name="Ovreas L."/>
            <person name="Rohde M."/>
            <person name="Galperin M.Y."/>
            <person name="Jogler C."/>
        </authorList>
    </citation>
    <scope>NUCLEOTIDE SEQUENCE [LARGE SCALE GENOMIC DNA]</scope>
    <source>
        <strain evidence="2 3">KS4</strain>
    </source>
</reference>
<name>A0A517YUP2_9BACT</name>
<evidence type="ECO:0000313" key="3">
    <source>
        <dbReference type="Proteomes" id="UP000317369"/>
    </source>
</evidence>